<sequence>MERIVCLLIFLSFKLFAQDEFIFWAELSSKNFILFHQNQNLSLAMTQSENIEEQWVCEISYSDQDLKVLPRTSLGLIDDNMPKTTKFNFLNSHKDELSDCFIGARISVKDIVNTDLLHAQSETYVKILPLRFTVEFGKQNAIIYYLKKSKFKIKRKLDTIAEIFQKA</sequence>
<accession>A0A3S4S7X3</accession>
<dbReference type="EMBL" id="LR134359">
    <property type="protein sequence ID" value="VEG61953.1"/>
    <property type="molecule type" value="Genomic_DNA"/>
</dbReference>
<evidence type="ECO:0000313" key="1">
    <source>
        <dbReference type="EMBL" id="VEG61953.1"/>
    </source>
</evidence>
<protein>
    <recommendedName>
        <fullName evidence="3">Flagellar-associated protein FlgQ</fullName>
    </recommendedName>
</protein>
<name>A0A3S4S7X3_CAMJU</name>
<evidence type="ECO:0008006" key="3">
    <source>
        <dbReference type="Google" id="ProtNLM"/>
    </source>
</evidence>
<organism evidence="1 2">
    <name type="scientific">Campylobacter jejuni subsp. doylei</name>
    <dbReference type="NCBI Taxonomy" id="32021"/>
    <lineage>
        <taxon>Bacteria</taxon>
        <taxon>Pseudomonadati</taxon>
        <taxon>Campylobacterota</taxon>
        <taxon>Epsilonproteobacteria</taxon>
        <taxon>Campylobacterales</taxon>
        <taxon>Campylobacteraceae</taxon>
        <taxon>Campylobacter</taxon>
    </lineage>
</organism>
<proteinExistence type="predicted"/>
<dbReference type="Proteomes" id="UP000275504">
    <property type="component" value="Chromosome"/>
</dbReference>
<dbReference type="AlphaFoldDB" id="A0A3S4S7X3"/>
<reference evidence="1 2" key="1">
    <citation type="submission" date="2018-12" db="EMBL/GenBank/DDBJ databases">
        <authorList>
            <consortium name="Pathogen Informatics"/>
        </authorList>
    </citation>
    <scope>NUCLEOTIDE SEQUENCE [LARGE SCALE GENOMIC DNA]</scope>
    <source>
        <strain evidence="1 2">NCTC11951</strain>
    </source>
</reference>
<evidence type="ECO:0000313" key="2">
    <source>
        <dbReference type="Proteomes" id="UP000275504"/>
    </source>
</evidence>
<gene>
    <name evidence="1" type="ORF">NCTC11951_01083</name>
</gene>